<evidence type="ECO:0000313" key="12">
    <source>
        <dbReference type="WBParaSite" id="TMUE_1000005588.1"/>
    </source>
</evidence>
<evidence type="ECO:0000256" key="9">
    <source>
        <dbReference type="ARBA" id="ARBA00023180"/>
    </source>
</evidence>
<keyword evidence="5 10" id="KW-0812">Transmembrane</keyword>
<accession>A0A5S6QEE1</accession>
<dbReference type="GO" id="GO:0042765">
    <property type="term" value="C:GPI-anchor transamidase complex"/>
    <property type="evidence" value="ECO:0007669"/>
    <property type="project" value="InterPro"/>
</dbReference>
<dbReference type="GO" id="GO:0006506">
    <property type="term" value="P:GPI anchor biosynthetic process"/>
    <property type="evidence" value="ECO:0007669"/>
    <property type="project" value="UniProtKB-UniPathway"/>
</dbReference>
<dbReference type="GO" id="GO:0016255">
    <property type="term" value="P:attachment of GPI anchor to protein"/>
    <property type="evidence" value="ECO:0007669"/>
    <property type="project" value="InterPro"/>
</dbReference>
<evidence type="ECO:0000256" key="7">
    <source>
        <dbReference type="ARBA" id="ARBA00022989"/>
    </source>
</evidence>
<dbReference type="PANTHER" id="PTHR21072">
    <property type="entry name" value="GPI TRANSAMIDASE COMPONENT PIG-S"/>
    <property type="match status" value="1"/>
</dbReference>
<dbReference type="InterPro" id="IPR019540">
    <property type="entry name" value="PtdIno-glycan_biosynth_class_S"/>
</dbReference>
<feature type="transmembrane region" description="Helical" evidence="10">
    <location>
        <begin position="473"/>
        <end position="495"/>
    </location>
</feature>
<keyword evidence="4" id="KW-0337">GPI-anchor biosynthesis</keyword>
<evidence type="ECO:0000256" key="3">
    <source>
        <dbReference type="ARBA" id="ARBA00005316"/>
    </source>
</evidence>
<keyword evidence="6" id="KW-0256">Endoplasmic reticulum</keyword>
<evidence type="ECO:0000256" key="6">
    <source>
        <dbReference type="ARBA" id="ARBA00022824"/>
    </source>
</evidence>
<reference evidence="12" key="1">
    <citation type="submission" date="2019-12" db="UniProtKB">
        <authorList>
            <consortium name="WormBaseParasite"/>
        </authorList>
    </citation>
    <scope>IDENTIFICATION</scope>
</reference>
<comment type="subcellular location">
    <subcellularLocation>
        <location evidence="1">Endoplasmic reticulum membrane</location>
        <topology evidence="1">Multi-pass membrane protein</topology>
    </subcellularLocation>
</comment>
<organism evidence="11 12">
    <name type="scientific">Trichuris muris</name>
    <name type="common">Mouse whipworm</name>
    <dbReference type="NCBI Taxonomy" id="70415"/>
    <lineage>
        <taxon>Eukaryota</taxon>
        <taxon>Metazoa</taxon>
        <taxon>Ecdysozoa</taxon>
        <taxon>Nematoda</taxon>
        <taxon>Enoplea</taxon>
        <taxon>Dorylaimia</taxon>
        <taxon>Trichinellida</taxon>
        <taxon>Trichuridae</taxon>
        <taxon>Trichuris</taxon>
    </lineage>
</organism>
<evidence type="ECO:0000256" key="10">
    <source>
        <dbReference type="SAM" id="Phobius"/>
    </source>
</evidence>
<keyword evidence="7 10" id="KW-1133">Transmembrane helix</keyword>
<dbReference type="PANTHER" id="PTHR21072:SF13">
    <property type="entry name" value="GPI TRANSAMIDASE COMPONENT PIG-S"/>
    <property type="match status" value="1"/>
</dbReference>
<dbReference type="UniPathway" id="UPA00196"/>
<evidence type="ECO:0000256" key="4">
    <source>
        <dbReference type="ARBA" id="ARBA00022502"/>
    </source>
</evidence>
<evidence type="ECO:0000256" key="8">
    <source>
        <dbReference type="ARBA" id="ARBA00023136"/>
    </source>
</evidence>
<comment type="similarity">
    <text evidence="3">Belongs to the PIGS family.</text>
</comment>
<dbReference type="AlphaFoldDB" id="A0A5S6QEE1"/>
<evidence type="ECO:0000256" key="1">
    <source>
        <dbReference type="ARBA" id="ARBA00004477"/>
    </source>
</evidence>
<evidence type="ECO:0000256" key="2">
    <source>
        <dbReference type="ARBA" id="ARBA00004687"/>
    </source>
</evidence>
<sequence length="506" mass="57299">MRLGYVMVEDTQDDGIEYPVASLPELIVRYCIYISAAFQIFCIVYVCLSSSDIEPTSPPIARSRETVAKTFRKRQRKKRRNVVVHSSGEQVANAIRNHLQNNLSERKVGEHLVLQFRYSIDATPAEERNNLLGQNISVTVQAVQRDFAMELTGSLRSPANMYVLIDEEVDQLSARITRHILRLFINEARLADLEDSVFRNELSSKIRNMNFNALRSEYALELFVVDPAPDGTLKVETYIQISLTSQMLYYIDFPVTPASNRSCHYLDAEKLPHLINSMESYMGSYVTTRPVIRLLIYITPEKISPLYILKEDGSKAKYNSFVVDGWGGVVIENGDSSGGLSRDTQLAMVALLRNYLGLRTHQSVQRSRMPVCPWELQMLMYHTCADNALTTVRTLSSLISLLNRISNIVINDEVASRIDKSVNALEAAYNSLKMPANLTAAALSASIAYKYSEQAFFDHSLLALLYFPEDQKYAIYVPLFLPVCFPVVLSVFHMVRSLKQTKAKRD</sequence>
<keyword evidence="11" id="KW-1185">Reference proteome</keyword>
<dbReference type="Proteomes" id="UP000046395">
    <property type="component" value="Unassembled WGS sequence"/>
</dbReference>
<keyword evidence="8 10" id="KW-0472">Membrane</keyword>
<name>A0A5S6QEE1_TRIMR</name>
<keyword evidence="9" id="KW-0325">Glycoprotein</keyword>
<proteinExistence type="inferred from homology"/>
<dbReference type="Pfam" id="PF10510">
    <property type="entry name" value="PIG-S"/>
    <property type="match status" value="1"/>
</dbReference>
<protein>
    <submittedName>
        <fullName evidence="12">Phosphatidylinositol-glycan biosynthesis class S protein</fullName>
    </submittedName>
</protein>
<evidence type="ECO:0000313" key="11">
    <source>
        <dbReference type="Proteomes" id="UP000046395"/>
    </source>
</evidence>
<dbReference type="STRING" id="70415.A0A5S6QEE1"/>
<dbReference type="WBParaSite" id="TMUE_1000005588.1">
    <property type="protein sequence ID" value="TMUE_1000005588.1"/>
    <property type="gene ID" value="WBGene00291075"/>
</dbReference>
<comment type="pathway">
    <text evidence="2">Glycolipid biosynthesis; glycosylphosphatidylinositol-anchor biosynthesis.</text>
</comment>
<evidence type="ECO:0000256" key="5">
    <source>
        <dbReference type="ARBA" id="ARBA00022692"/>
    </source>
</evidence>